<evidence type="ECO:0000256" key="6">
    <source>
        <dbReference type="ARBA" id="ARBA00022989"/>
    </source>
</evidence>
<dbReference type="EC" id="3.4.22.-" evidence="10"/>
<feature type="region of interest" description="Disordered" evidence="8">
    <location>
        <begin position="1"/>
        <end position="32"/>
    </location>
</feature>
<keyword evidence="5 10" id="KW-0378">Hydrolase</keyword>
<dbReference type="InterPro" id="IPR019127">
    <property type="entry name" value="Exosortase"/>
</dbReference>
<dbReference type="GO" id="GO:0008233">
    <property type="term" value="F:peptidase activity"/>
    <property type="evidence" value="ECO:0007669"/>
    <property type="project" value="UniProtKB-KW"/>
</dbReference>
<sequence length="313" mass="33781">MTDDTVATFPPVGARPATLPSALPQETAQKPTMTKENRWGLLILAIGAAMLILPTLQGIAQVSWSTEQGAHGPIVLAIAIWLFARRWPVIRANAEPGSAIWGSLAFAVMLLAYTVAKIVGSIVLESAAMYGALVAALYLFVGFRAMREAWFPIAYFLFVLPPPGSVVAAATQPLRLQISEYAVAFLSLFGYPVARSGLMIYVSQYILEVKAACGGLNSMISLSAIGLFYAYIRHNSNIRYCLLFFMVIIFMAIVANFARVLILILITYYLGNGAAQGFLHQFAGMTMFTVAMVGILLFDGAAGPIRRALATKA</sequence>
<dbReference type="GO" id="GO:0005886">
    <property type="term" value="C:plasma membrane"/>
    <property type="evidence" value="ECO:0007669"/>
    <property type="project" value="UniProtKB-SubCell"/>
</dbReference>
<dbReference type="KEGG" id="spha:D3Y57_14820"/>
<feature type="transmembrane region" description="Helical" evidence="9">
    <location>
        <begin position="243"/>
        <end position="270"/>
    </location>
</feature>
<keyword evidence="2" id="KW-1003">Cell membrane</keyword>
<evidence type="ECO:0000256" key="3">
    <source>
        <dbReference type="ARBA" id="ARBA00022670"/>
    </source>
</evidence>
<keyword evidence="11" id="KW-1185">Reference proteome</keyword>
<evidence type="ECO:0000256" key="7">
    <source>
        <dbReference type="ARBA" id="ARBA00023136"/>
    </source>
</evidence>
<keyword evidence="6 9" id="KW-1133">Transmembrane helix</keyword>
<dbReference type="AlphaFoldDB" id="A0A494TCQ6"/>
<evidence type="ECO:0000313" key="10">
    <source>
        <dbReference type="EMBL" id="AYJ86980.1"/>
    </source>
</evidence>
<dbReference type="OrthoDB" id="9797363at2"/>
<dbReference type="NCBIfam" id="TIGR04178">
    <property type="entry name" value="exo_archaeo"/>
    <property type="match status" value="1"/>
</dbReference>
<feature type="transmembrane region" description="Helical" evidence="9">
    <location>
        <begin position="99"/>
        <end position="116"/>
    </location>
</feature>
<dbReference type="NCBIfam" id="NF035943">
    <property type="entry name" value="exosort_XrtV"/>
    <property type="match status" value="1"/>
</dbReference>
<feature type="transmembrane region" description="Helical" evidence="9">
    <location>
        <begin position="149"/>
        <end position="169"/>
    </location>
</feature>
<proteinExistence type="predicted"/>
<dbReference type="RefSeq" id="WP_121153814.1">
    <property type="nucleotide sequence ID" value="NZ_CP032829.1"/>
</dbReference>
<feature type="transmembrane region" description="Helical" evidence="9">
    <location>
        <begin position="68"/>
        <end position="87"/>
    </location>
</feature>
<dbReference type="GO" id="GO:0006508">
    <property type="term" value="P:proteolysis"/>
    <property type="evidence" value="ECO:0007669"/>
    <property type="project" value="UniProtKB-KW"/>
</dbReference>
<keyword evidence="7 9" id="KW-0472">Membrane</keyword>
<evidence type="ECO:0000256" key="1">
    <source>
        <dbReference type="ARBA" id="ARBA00004651"/>
    </source>
</evidence>
<feature type="transmembrane region" description="Helical" evidence="9">
    <location>
        <begin position="181"/>
        <end position="203"/>
    </location>
</feature>
<dbReference type="InterPro" id="IPR013426">
    <property type="entry name" value="EpsH-like"/>
</dbReference>
<protein>
    <submittedName>
        <fullName evidence="10">Exosortase</fullName>
        <ecNumber evidence="10">3.4.22.-</ecNumber>
    </submittedName>
</protein>
<evidence type="ECO:0000256" key="8">
    <source>
        <dbReference type="SAM" id="MobiDB-lite"/>
    </source>
</evidence>
<keyword evidence="3" id="KW-0645">Protease</keyword>
<comment type="subcellular location">
    <subcellularLocation>
        <location evidence="1">Cell membrane</location>
        <topology evidence="1">Multi-pass membrane protein</topology>
    </subcellularLocation>
</comment>
<feature type="transmembrane region" description="Helical" evidence="9">
    <location>
        <begin position="282"/>
        <end position="302"/>
    </location>
</feature>
<dbReference type="Pfam" id="PF09721">
    <property type="entry name" value="Exosortase_EpsH"/>
    <property type="match status" value="1"/>
</dbReference>
<evidence type="ECO:0000256" key="2">
    <source>
        <dbReference type="ARBA" id="ARBA00022475"/>
    </source>
</evidence>
<organism evidence="10 11">
    <name type="scientific">Sphingomonas paeninsulae</name>
    <dbReference type="NCBI Taxonomy" id="2319844"/>
    <lineage>
        <taxon>Bacteria</taxon>
        <taxon>Pseudomonadati</taxon>
        <taxon>Pseudomonadota</taxon>
        <taxon>Alphaproteobacteria</taxon>
        <taxon>Sphingomonadales</taxon>
        <taxon>Sphingomonadaceae</taxon>
        <taxon>Sphingomonas</taxon>
    </lineage>
</organism>
<evidence type="ECO:0000256" key="9">
    <source>
        <dbReference type="SAM" id="Phobius"/>
    </source>
</evidence>
<dbReference type="NCBIfam" id="TIGR02602">
    <property type="entry name" value="8TM_EpsH"/>
    <property type="match status" value="1"/>
</dbReference>
<gene>
    <name evidence="10" type="primary">xrt</name>
    <name evidence="10" type="ORF">D3Y57_14820</name>
</gene>
<accession>A0A494TCQ6</accession>
<evidence type="ECO:0000256" key="4">
    <source>
        <dbReference type="ARBA" id="ARBA00022692"/>
    </source>
</evidence>
<evidence type="ECO:0000256" key="5">
    <source>
        <dbReference type="ARBA" id="ARBA00022801"/>
    </source>
</evidence>
<feature type="transmembrane region" description="Helical" evidence="9">
    <location>
        <begin position="39"/>
        <end position="56"/>
    </location>
</feature>
<dbReference type="InterPro" id="IPR026392">
    <property type="entry name" value="Exo/Archaeosortase_dom"/>
</dbReference>
<keyword evidence="4 9" id="KW-0812">Transmembrane</keyword>
<reference evidence="10 11" key="1">
    <citation type="submission" date="2018-09" db="EMBL/GenBank/DDBJ databases">
        <title>Sphingomonas peninsula sp. nov., isolated from fildes peninsula, Antarctic soil.</title>
        <authorList>
            <person name="Yingchao G."/>
        </authorList>
    </citation>
    <scope>NUCLEOTIDE SEQUENCE [LARGE SCALE GENOMIC DNA]</scope>
    <source>
        <strain evidence="10 11">YZ-8</strain>
    </source>
</reference>
<dbReference type="Proteomes" id="UP000276254">
    <property type="component" value="Chromosome"/>
</dbReference>
<dbReference type="EMBL" id="CP032829">
    <property type="protein sequence ID" value="AYJ86980.1"/>
    <property type="molecule type" value="Genomic_DNA"/>
</dbReference>
<evidence type="ECO:0000313" key="11">
    <source>
        <dbReference type="Proteomes" id="UP000276254"/>
    </source>
</evidence>
<feature type="transmembrane region" description="Helical" evidence="9">
    <location>
        <begin position="123"/>
        <end position="143"/>
    </location>
</feature>
<name>A0A494TCQ6_SPHPE</name>